<organism evidence="2 3">
    <name type="scientific">Cupriavidus taiwanensis</name>
    <dbReference type="NCBI Taxonomy" id="164546"/>
    <lineage>
        <taxon>Bacteria</taxon>
        <taxon>Pseudomonadati</taxon>
        <taxon>Pseudomonadota</taxon>
        <taxon>Betaproteobacteria</taxon>
        <taxon>Burkholderiales</taxon>
        <taxon>Burkholderiaceae</taxon>
        <taxon>Cupriavidus</taxon>
    </lineage>
</organism>
<proteinExistence type="predicted"/>
<evidence type="ECO:0000256" key="1">
    <source>
        <dbReference type="SAM" id="MobiDB-lite"/>
    </source>
</evidence>
<feature type="region of interest" description="Disordered" evidence="1">
    <location>
        <begin position="1"/>
        <end position="78"/>
    </location>
</feature>
<dbReference type="AlphaFoldDB" id="A0A375CQH5"/>
<accession>A0A375CQH5</accession>
<name>A0A375CQH5_9BURK</name>
<evidence type="ECO:0000313" key="2">
    <source>
        <dbReference type="EMBL" id="SOY77675.1"/>
    </source>
</evidence>
<reference evidence="3" key="1">
    <citation type="submission" date="2018-01" db="EMBL/GenBank/DDBJ databases">
        <authorList>
            <person name="Gaut B.S."/>
            <person name="Morton B.R."/>
            <person name="Clegg M.T."/>
            <person name="Duvall M.R."/>
        </authorList>
    </citation>
    <scope>NUCLEOTIDE SEQUENCE [LARGE SCALE GENOMIC DNA]</scope>
</reference>
<protein>
    <submittedName>
        <fullName evidence="2">Uncharacterized protein</fullName>
    </submittedName>
</protein>
<dbReference type="Proteomes" id="UP000256297">
    <property type="component" value="Unassembled WGS sequence"/>
</dbReference>
<comment type="caution">
    <text evidence="2">The sequence shown here is derived from an EMBL/GenBank/DDBJ whole genome shotgun (WGS) entry which is preliminary data.</text>
</comment>
<sequence>MACTNGCWRRNSAPCHPSSEAPGSDFLSDHACGGGTQALGFERESPDGAPDGSRLAAGTARHSAPGTGTAFPNSPRSG</sequence>
<dbReference type="EMBL" id="OFSP01000078">
    <property type="protein sequence ID" value="SOY77675.1"/>
    <property type="molecule type" value="Genomic_DNA"/>
</dbReference>
<gene>
    <name evidence="2" type="ORF">CBM2589_U10177</name>
</gene>
<evidence type="ECO:0000313" key="3">
    <source>
        <dbReference type="Proteomes" id="UP000256297"/>
    </source>
</evidence>